<evidence type="ECO:0000256" key="1">
    <source>
        <dbReference type="ARBA" id="ARBA00004752"/>
    </source>
</evidence>
<dbReference type="InterPro" id="IPR035911">
    <property type="entry name" value="MurE/MurF_N"/>
</dbReference>
<dbReference type="EC" id="6.3.2.-" evidence="8"/>
<dbReference type="NCBIfam" id="TIGR01085">
    <property type="entry name" value="murE"/>
    <property type="match status" value="1"/>
</dbReference>
<evidence type="ECO:0000256" key="7">
    <source>
        <dbReference type="ARBA" id="ARBA00023316"/>
    </source>
</evidence>
<dbReference type="SUPFAM" id="SSF63418">
    <property type="entry name" value="MurE/MurF N-terminal domain"/>
    <property type="match status" value="1"/>
</dbReference>
<comment type="pathway">
    <text evidence="1 8 9">Cell wall biogenesis; peptidoglycan biosynthesis.</text>
</comment>
<comment type="PTM">
    <text evidence="8">Carboxylation is probably crucial for Mg(2+) binding and, consequently, for the gamma-phosphate positioning of ATP.</text>
</comment>
<dbReference type="SUPFAM" id="SSF53244">
    <property type="entry name" value="MurD-like peptide ligases, peptide-binding domain"/>
    <property type="match status" value="1"/>
</dbReference>
<proteinExistence type="inferred from homology"/>
<keyword evidence="14" id="KW-1185">Reference proteome</keyword>
<comment type="function">
    <text evidence="8">Catalyzes the addition of an amino acid to the nucleotide precursor UDP-N-acetylmuramoyl-L-alanyl-D-glutamate (UMAG) in the biosynthesis of bacterial cell-wall peptidoglycan.</text>
</comment>
<keyword evidence="6 8" id="KW-0131">Cell cycle</keyword>
<reference evidence="13" key="1">
    <citation type="submission" date="2022-04" db="EMBL/GenBank/DDBJ databases">
        <authorList>
            <person name="Seo M.-J."/>
        </authorList>
    </citation>
    <scope>NUCLEOTIDE SEQUENCE</scope>
    <source>
        <strain evidence="13">MBLB2552</strain>
    </source>
</reference>
<dbReference type="PANTHER" id="PTHR23135">
    <property type="entry name" value="MUR LIGASE FAMILY MEMBER"/>
    <property type="match status" value="1"/>
</dbReference>
<dbReference type="EMBL" id="JALPRK010000004">
    <property type="protein sequence ID" value="MCK8486871.1"/>
    <property type="molecule type" value="Genomic_DNA"/>
</dbReference>
<evidence type="ECO:0000256" key="5">
    <source>
        <dbReference type="ARBA" id="ARBA00022984"/>
    </source>
</evidence>
<dbReference type="InterPro" id="IPR000713">
    <property type="entry name" value="Mur_ligase_N"/>
</dbReference>
<dbReference type="GO" id="GO:0071555">
    <property type="term" value="P:cell wall organization"/>
    <property type="evidence" value="ECO:0007669"/>
    <property type="project" value="UniProtKB-KW"/>
</dbReference>
<comment type="similarity">
    <text evidence="2 8">Belongs to the MurCDEF family. MurE subfamily.</text>
</comment>
<keyword evidence="8" id="KW-0067">ATP-binding</keyword>
<evidence type="ECO:0000256" key="3">
    <source>
        <dbReference type="ARBA" id="ARBA00022618"/>
    </source>
</evidence>
<keyword evidence="8" id="KW-0460">Magnesium</keyword>
<dbReference type="Pfam" id="PF01225">
    <property type="entry name" value="Mur_ligase"/>
    <property type="match status" value="1"/>
</dbReference>
<dbReference type="GO" id="GO:0051301">
    <property type="term" value="P:cell division"/>
    <property type="evidence" value="ECO:0007669"/>
    <property type="project" value="UniProtKB-KW"/>
</dbReference>
<keyword evidence="3 8" id="KW-0132">Cell division</keyword>
<sequence>MKLNLLLNPLLIKQVQGEVELDISGIEIDSRQVMQGCLFVCLPGTVHDGHEFAIQAVHAGAIALITEKELTDIPSHITIVQVPDARRALAILADVFYGQPTSRLKLIGVTGTNGKTTTTHLVEHIFNENNKRTGLIGTLYMRIGNYREQTVNTTPESHMLQRNFRTMLEHGAEYAVVEVSSHALDMGRVRGCQFRTAVLTNVTHDHLDYHASMERYSDTKSLLFSQLGSAYGDESKVAILNADDPVSPLYARKTAAQVITYGIQNDADIRASEIQMKPDGTSLRVDTFQGWTHLDLKLLGMFNVYNVLAAIAVSLAERIPLQQVKQSLEMFEGVTGRFEPIYAGQDFTIILDYAHNPDGLENVLQTAKTMTQGRLFCVCGCEGDKDRMKRPIMARVAASYADFAIFTSDNTRSEEPDSILSDMLEGVKGGPIPSNGYTAVVDRREAISQVIELARPGDCVVIAGRGHETHLIVKDQRIPFDDREVILELLGSKTNPALYPEKWVDDDVGVRAPEASL</sequence>
<evidence type="ECO:0000259" key="10">
    <source>
        <dbReference type="Pfam" id="PF01225"/>
    </source>
</evidence>
<dbReference type="Pfam" id="PF02875">
    <property type="entry name" value="Mur_ligase_C"/>
    <property type="match status" value="1"/>
</dbReference>
<protein>
    <recommendedName>
        <fullName evidence="8">UDP-N-acetylmuramyl-tripeptide synthetase</fullName>
        <ecNumber evidence="8">6.3.2.-</ecNumber>
    </recommendedName>
    <alternativeName>
        <fullName evidence="8">UDP-MurNAc-tripeptide synthetase</fullName>
    </alternativeName>
</protein>
<dbReference type="InterPro" id="IPR004101">
    <property type="entry name" value="Mur_ligase_C"/>
</dbReference>
<comment type="cofactor">
    <cofactor evidence="8">
        <name>Mg(2+)</name>
        <dbReference type="ChEBI" id="CHEBI:18420"/>
    </cofactor>
</comment>
<dbReference type="HAMAP" id="MF_00208">
    <property type="entry name" value="MurE"/>
    <property type="match status" value="1"/>
</dbReference>
<dbReference type="GO" id="GO:0008360">
    <property type="term" value="P:regulation of cell shape"/>
    <property type="evidence" value="ECO:0007669"/>
    <property type="project" value="UniProtKB-KW"/>
</dbReference>
<dbReference type="InterPro" id="IPR013221">
    <property type="entry name" value="Mur_ligase_cen"/>
</dbReference>
<dbReference type="InterPro" id="IPR005761">
    <property type="entry name" value="UDP-N-AcMur-Glu-dNH2Pim_ligase"/>
</dbReference>
<dbReference type="AlphaFoldDB" id="A0A9X1XY21"/>
<feature type="domain" description="Mur ligase C-terminal" evidence="11">
    <location>
        <begin position="336"/>
        <end position="466"/>
    </location>
</feature>
<comment type="subcellular location">
    <subcellularLocation>
        <location evidence="8 9">Cytoplasm</location>
    </subcellularLocation>
</comment>
<feature type="binding site" evidence="8">
    <location>
        <begin position="153"/>
        <end position="154"/>
    </location>
    <ligand>
        <name>UDP-N-acetyl-alpha-D-muramoyl-L-alanyl-D-glutamate</name>
        <dbReference type="ChEBI" id="CHEBI:83900"/>
    </ligand>
</feature>
<evidence type="ECO:0000256" key="4">
    <source>
        <dbReference type="ARBA" id="ARBA00022960"/>
    </source>
</evidence>
<evidence type="ECO:0000256" key="2">
    <source>
        <dbReference type="ARBA" id="ARBA00005898"/>
    </source>
</evidence>
<feature type="domain" description="Mur ligase N-terminal catalytic" evidence="10">
    <location>
        <begin position="23"/>
        <end position="97"/>
    </location>
</feature>
<keyword evidence="7 8" id="KW-0961">Cell wall biogenesis/degradation</keyword>
<gene>
    <name evidence="8" type="primary">murE</name>
    <name evidence="13" type="ORF">M0651_06740</name>
</gene>
<dbReference type="Gene3D" id="3.90.190.20">
    <property type="entry name" value="Mur ligase, C-terminal domain"/>
    <property type="match status" value="1"/>
</dbReference>
<dbReference type="GO" id="GO:0005737">
    <property type="term" value="C:cytoplasm"/>
    <property type="evidence" value="ECO:0007669"/>
    <property type="project" value="UniProtKB-SubCell"/>
</dbReference>
<feature type="binding site" evidence="8">
    <location>
        <position position="30"/>
    </location>
    <ligand>
        <name>UDP-N-acetyl-alpha-D-muramoyl-L-alanyl-D-glutamate</name>
        <dbReference type="ChEBI" id="CHEBI:83900"/>
    </ligand>
</feature>
<comment type="caution">
    <text evidence="13">The sequence shown here is derived from an EMBL/GenBank/DDBJ whole genome shotgun (WGS) entry which is preliminary data.</text>
</comment>
<comment type="caution">
    <text evidence="8">Lacks conserved residue(s) required for the propagation of feature annotation.</text>
</comment>
<accession>A0A9X1XY21</accession>
<evidence type="ECO:0000256" key="9">
    <source>
        <dbReference type="RuleBase" id="RU004135"/>
    </source>
</evidence>
<evidence type="ECO:0000259" key="12">
    <source>
        <dbReference type="Pfam" id="PF08245"/>
    </source>
</evidence>
<feature type="domain" description="Mur ligase central" evidence="12">
    <location>
        <begin position="109"/>
        <end position="313"/>
    </location>
</feature>
<feature type="binding site" evidence="8">
    <location>
        <position position="180"/>
    </location>
    <ligand>
        <name>UDP-N-acetyl-alpha-D-muramoyl-L-alanyl-D-glutamate</name>
        <dbReference type="ChEBI" id="CHEBI:83900"/>
    </ligand>
</feature>
<evidence type="ECO:0000313" key="14">
    <source>
        <dbReference type="Proteomes" id="UP001139534"/>
    </source>
</evidence>
<feature type="binding site" evidence="8">
    <location>
        <position position="152"/>
    </location>
    <ligand>
        <name>UDP-N-acetyl-alpha-D-muramoyl-L-alanyl-D-glutamate</name>
        <dbReference type="ChEBI" id="CHEBI:83900"/>
    </ligand>
</feature>
<dbReference type="RefSeq" id="WP_248551073.1">
    <property type="nucleotide sequence ID" value="NZ_JALPRK010000004.1"/>
</dbReference>
<dbReference type="Pfam" id="PF08245">
    <property type="entry name" value="Mur_ligase_M"/>
    <property type="match status" value="1"/>
</dbReference>
<keyword evidence="4 8" id="KW-0133">Cell shape</keyword>
<name>A0A9X1XY21_9BACL</name>
<dbReference type="Gene3D" id="3.40.1390.10">
    <property type="entry name" value="MurE/MurF, N-terminal domain"/>
    <property type="match status" value="1"/>
</dbReference>
<evidence type="ECO:0000256" key="8">
    <source>
        <dbReference type="HAMAP-Rule" id="MF_00208"/>
    </source>
</evidence>
<dbReference type="GO" id="GO:0000287">
    <property type="term" value="F:magnesium ion binding"/>
    <property type="evidence" value="ECO:0007669"/>
    <property type="project" value="UniProtKB-UniRule"/>
</dbReference>
<feature type="modified residue" description="N6-carboxylysine" evidence="8">
    <location>
        <position position="220"/>
    </location>
</feature>
<feature type="binding site" evidence="8">
    <location>
        <begin position="111"/>
        <end position="117"/>
    </location>
    <ligand>
        <name>ATP</name>
        <dbReference type="ChEBI" id="CHEBI:30616"/>
    </ligand>
</feature>
<dbReference type="PANTHER" id="PTHR23135:SF4">
    <property type="entry name" value="UDP-N-ACETYLMURAMOYL-L-ALANYL-D-GLUTAMATE--2,6-DIAMINOPIMELATE LIGASE MURE HOMOLOG, CHLOROPLASTIC"/>
    <property type="match status" value="1"/>
</dbReference>
<dbReference type="InterPro" id="IPR036565">
    <property type="entry name" value="Mur-like_cat_sf"/>
</dbReference>
<evidence type="ECO:0000313" key="13">
    <source>
        <dbReference type="EMBL" id="MCK8486871.1"/>
    </source>
</evidence>
<dbReference type="InterPro" id="IPR036615">
    <property type="entry name" value="Mur_ligase_C_dom_sf"/>
</dbReference>
<dbReference type="Proteomes" id="UP001139534">
    <property type="component" value="Unassembled WGS sequence"/>
</dbReference>
<keyword evidence="8" id="KW-0963">Cytoplasm</keyword>
<keyword evidence="8" id="KW-0547">Nucleotide-binding</keyword>
<dbReference type="GO" id="GO:0009252">
    <property type="term" value="P:peptidoglycan biosynthetic process"/>
    <property type="evidence" value="ECO:0007669"/>
    <property type="project" value="UniProtKB-UniRule"/>
</dbReference>
<evidence type="ECO:0000259" key="11">
    <source>
        <dbReference type="Pfam" id="PF02875"/>
    </source>
</evidence>
<dbReference type="NCBIfam" id="NF001126">
    <property type="entry name" value="PRK00139.1-4"/>
    <property type="match status" value="1"/>
</dbReference>
<evidence type="ECO:0000256" key="6">
    <source>
        <dbReference type="ARBA" id="ARBA00023306"/>
    </source>
</evidence>
<keyword evidence="8 13" id="KW-0436">Ligase</keyword>
<dbReference type="SUPFAM" id="SSF53623">
    <property type="entry name" value="MurD-like peptide ligases, catalytic domain"/>
    <property type="match status" value="1"/>
</dbReference>
<organism evidence="13 14">
    <name type="scientific">Paenibacillus mellifer</name>
    <dbReference type="NCBI Taxonomy" id="2937794"/>
    <lineage>
        <taxon>Bacteria</taxon>
        <taxon>Bacillati</taxon>
        <taxon>Bacillota</taxon>
        <taxon>Bacilli</taxon>
        <taxon>Bacillales</taxon>
        <taxon>Paenibacillaceae</taxon>
        <taxon>Paenibacillus</taxon>
    </lineage>
</organism>
<dbReference type="GO" id="GO:0016881">
    <property type="term" value="F:acid-amino acid ligase activity"/>
    <property type="evidence" value="ECO:0007669"/>
    <property type="project" value="UniProtKB-UniRule"/>
</dbReference>
<dbReference type="Gene3D" id="3.40.1190.10">
    <property type="entry name" value="Mur-like, catalytic domain"/>
    <property type="match status" value="1"/>
</dbReference>
<feature type="binding site" evidence="8">
    <location>
        <position position="188"/>
    </location>
    <ligand>
        <name>UDP-N-acetyl-alpha-D-muramoyl-L-alanyl-D-glutamate</name>
        <dbReference type="ChEBI" id="CHEBI:83900"/>
    </ligand>
</feature>
<dbReference type="GO" id="GO:0005524">
    <property type="term" value="F:ATP binding"/>
    <property type="evidence" value="ECO:0007669"/>
    <property type="project" value="UniProtKB-UniRule"/>
</dbReference>
<keyword evidence="5 8" id="KW-0573">Peptidoglycan synthesis</keyword>